<reference evidence="3 4" key="1">
    <citation type="journal article" date="2022" name="Nat. Ecol. Evol.">
        <title>A masculinizing supergene underlies an exaggerated male reproductive morph in a spider.</title>
        <authorList>
            <person name="Hendrickx F."/>
            <person name="De Corte Z."/>
            <person name="Sonet G."/>
            <person name="Van Belleghem S.M."/>
            <person name="Kostlbacher S."/>
            <person name="Vangestel C."/>
        </authorList>
    </citation>
    <scope>NUCLEOTIDE SEQUENCE [LARGE SCALE GENOMIC DNA]</scope>
    <source>
        <strain evidence="3">W744_W776</strain>
    </source>
</reference>
<dbReference type="GO" id="GO:0022412">
    <property type="term" value="P:cellular process involved in reproduction in multicellular organism"/>
    <property type="evidence" value="ECO:0007669"/>
    <property type="project" value="UniProtKB-ARBA"/>
</dbReference>
<sequence length="227" mass="25261">MAAAAMPCVICDTLEFSYFISTKSCPSIQMMECKVVLVGDSKCGKSALIHRFANGNFLEVYTPTDFERCSVDHLAGDYSVRLTMWDTSGASAYDTVRPLCYKDARAFLLCFDITSPTSLHNALKKWYPEIRTHSDAPVVLCGCQKDSVDEVKRPVTFSQALSVNRQIGSTGYVETSSKTEEGVTDVFELCALAALGKPRFASLVRKHAPHLRRHLRTHHSHRSCNIM</sequence>
<dbReference type="NCBIfam" id="TIGR00231">
    <property type="entry name" value="small_GTP"/>
    <property type="match status" value="1"/>
</dbReference>
<dbReference type="GO" id="GO:0035006">
    <property type="term" value="P:melanization defense response"/>
    <property type="evidence" value="ECO:0007669"/>
    <property type="project" value="UniProtKB-ARBA"/>
</dbReference>
<dbReference type="SMART" id="SM00174">
    <property type="entry name" value="RHO"/>
    <property type="match status" value="1"/>
</dbReference>
<dbReference type="GO" id="GO:0007264">
    <property type="term" value="P:small GTPase-mediated signal transduction"/>
    <property type="evidence" value="ECO:0007669"/>
    <property type="project" value="InterPro"/>
</dbReference>
<keyword evidence="1" id="KW-0547">Nucleotide-binding</keyword>
<comment type="caution">
    <text evidence="3">The sequence shown here is derived from an EMBL/GenBank/DDBJ whole genome shotgun (WGS) entry which is preliminary data.</text>
</comment>
<dbReference type="GO" id="GO:0001667">
    <property type="term" value="P:ameboidal-type cell migration"/>
    <property type="evidence" value="ECO:0007669"/>
    <property type="project" value="UniProtKB-ARBA"/>
</dbReference>
<dbReference type="PANTHER" id="PTHR24072">
    <property type="entry name" value="RHO FAMILY GTPASE"/>
    <property type="match status" value="1"/>
</dbReference>
<dbReference type="SMART" id="SM00173">
    <property type="entry name" value="RAS"/>
    <property type="match status" value="1"/>
</dbReference>
<dbReference type="EMBL" id="JAFNEN010000412">
    <property type="protein sequence ID" value="KAG8183640.1"/>
    <property type="molecule type" value="Genomic_DNA"/>
</dbReference>
<dbReference type="Gene3D" id="3.40.50.300">
    <property type="entry name" value="P-loop containing nucleotide triphosphate hydrolases"/>
    <property type="match status" value="1"/>
</dbReference>
<protein>
    <submittedName>
        <fullName evidence="3">Uncharacterized protein</fullName>
    </submittedName>
</protein>
<keyword evidence="2" id="KW-0342">GTP-binding</keyword>
<dbReference type="PRINTS" id="PR00449">
    <property type="entry name" value="RASTRNSFRMNG"/>
</dbReference>
<gene>
    <name evidence="3" type="ORF">JTE90_005628</name>
</gene>
<proteinExistence type="predicted"/>
<dbReference type="PROSITE" id="PS51420">
    <property type="entry name" value="RHO"/>
    <property type="match status" value="1"/>
</dbReference>
<dbReference type="SUPFAM" id="SSF52540">
    <property type="entry name" value="P-loop containing nucleoside triphosphate hydrolases"/>
    <property type="match status" value="1"/>
</dbReference>
<dbReference type="Pfam" id="PF00071">
    <property type="entry name" value="Ras"/>
    <property type="match status" value="1"/>
</dbReference>
<dbReference type="SMART" id="SM00175">
    <property type="entry name" value="RAB"/>
    <property type="match status" value="1"/>
</dbReference>
<evidence type="ECO:0000256" key="1">
    <source>
        <dbReference type="ARBA" id="ARBA00022741"/>
    </source>
</evidence>
<dbReference type="GO" id="GO:0005525">
    <property type="term" value="F:GTP binding"/>
    <property type="evidence" value="ECO:0007669"/>
    <property type="project" value="UniProtKB-KW"/>
</dbReference>
<evidence type="ECO:0000313" key="4">
    <source>
        <dbReference type="Proteomes" id="UP000827092"/>
    </source>
</evidence>
<accession>A0AAV6UHI6</accession>
<dbReference type="PROSITE" id="PS51419">
    <property type="entry name" value="RAB"/>
    <property type="match status" value="1"/>
</dbReference>
<dbReference type="InterPro" id="IPR027417">
    <property type="entry name" value="P-loop_NTPase"/>
</dbReference>
<keyword evidence="4" id="KW-1185">Reference proteome</keyword>
<dbReference type="AlphaFoldDB" id="A0AAV6UHI6"/>
<dbReference type="PROSITE" id="PS51421">
    <property type="entry name" value="RAS"/>
    <property type="match status" value="1"/>
</dbReference>
<dbReference type="GO" id="GO:0003006">
    <property type="term" value="P:developmental process involved in reproduction"/>
    <property type="evidence" value="ECO:0007669"/>
    <property type="project" value="UniProtKB-ARBA"/>
</dbReference>
<dbReference type="GO" id="GO:0035099">
    <property type="term" value="P:hemocyte migration"/>
    <property type="evidence" value="ECO:0007669"/>
    <property type="project" value="UniProtKB-ARBA"/>
</dbReference>
<organism evidence="3 4">
    <name type="scientific">Oedothorax gibbosus</name>
    <dbReference type="NCBI Taxonomy" id="931172"/>
    <lineage>
        <taxon>Eukaryota</taxon>
        <taxon>Metazoa</taxon>
        <taxon>Ecdysozoa</taxon>
        <taxon>Arthropoda</taxon>
        <taxon>Chelicerata</taxon>
        <taxon>Arachnida</taxon>
        <taxon>Araneae</taxon>
        <taxon>Araneomorphae</taxon>
        <taxon>Entelegynae</taxon>
        <taxon>Araneoidea</taxon>
        <taxon>Linyphiidae</taxon>
        <taxon>Erigoninae</taxon>
        <taxon>Oedothorax</taxon>
    </lineage>
</organism>
<dbReference type="GO" id="GO:0003924">
    <property type="term" value="F:GTPase activity"/>
    <property type="evidence" value="ECO:0007669"/>
    <property type="project" value="InterPro"/>
</dbReference>
<name>A0AAV6UHI6_9ARAC</name>
<dbReference type="Proteomes" id="UP000827092">
    <property type="component" value="Unassembled WGS sequence"/>
</dbReference>
<dbReference type="InterPro" id="IPR003578">
    <property type="entry name" value="Small_GTPase_Rho"/>
</dbReference>
<evidence type="ECO:0000313" key="3">
    <source>
        <dbReference type="EMBL" id="KAG8183640.1"/>
    </source>
</evidence>
<dbReference type="CDD" id="cd00157">
    <property type="entry name" value="Rho"/>
    <property type="match status" value="1"/>
</dbReference>
<dbReference type="InterPro" id="IPR005225">
    <property type="entry name" value="Small_GTP-bd"/>
</dbReference>
<evidence type="ECO:0000256" key="2">
    <source>
        <dbReference type="ARBA" id="ARBA00023134"/>
    </source>
</evidence>
<dbReference type="InterPro" id="IPR001806">
    <property type="entry name" value="Small_GTPase"/>
</dbReference>